<feature type="transmembrane region" description="Helical" evidence="5">
    <location>
        <begin position="228"/>
        <end position="255"/>
    </location>
</feature>
<accession>A0A8C5EUX7</accession>
<protein>
    <recommendedName>
        <fullName evidence="7">Ig-like domain-containing protein</fullName>
    </recommendedName>
</protein>
<dbReference type="Ensembl" id="ENSGWIT00000029699.1">
    <property type="protein sequence ID" value="ENSGWIP00000027205.1"/>
    <property type="gene ID" value="ENSGWIG00000014245.1"/>
</dbReference>
<dbReference type="RefSeq" id="XP_028321669.1">
    <property type="nucleotide sequence ID" value="XM_028465868.1"/>
</dbReference>
<dbReference type="Gene3D" id="2.60.40.10">
    <property type="entry name" value="Immunoglobulins"/>
    <property type="match status" value="2"/>
</dbReference>
<dbReference type="Proteomes" id="UP000694680">
    <property type="component" value="Chromosome 14"/>
</dbReference>
<dbReference type="InterPro" id="IPR003599">
    <property type="entry name" value="Ig_sub"/>
</dbReference>
<feature type="region of interest" description="Disordered" evidence="4">
    <location>
        <begin position="161"/>
        <end position="181"/>
    </location>
</feature>
<evidence type="ECO:0000256" key="4">
    <source>
        <dbReference type="SAM" id="MobiDB-lite"/>
    </source>
</evidence>
<dbReference type="GeneID" id="114475204"/>
<keyword evidence="3" id="KW-1015">Disulfide bond</keyword>
<dbReference type="OrthoDB" id="8822248at2759"/>
<feature type="chain" id="PRO_5044680734" description="Ig-like domain-containing protein" evidence="6">
    <location>
        <begin position="25"/>
        <end position="358"/>
    </location>
</feature>
<sequence length="358" mass="39163">MTVAGKSWLSLLVILPLLSTEVMSNAFQLEPLNPTVLQGSDAHFNATVFGDWKVMTWTVQDLLVLTAQAPDTIISASDEFSARFCADIRCVEFTIKNVTRAQAGPVMCTIQGDFGQKTAHLEVQESGTVSITGGNVTVVQDQLVDLQCITTDWFPPPNVTWTQNSQPVNPSQYSTTSTPSGDSFTSTSNLTLQAVRNTTVQCLATVPTLPVPLSSSVILVVVPKPSDWTVLIAVVASFGGLALLVLLIIGIIFCCKRRKETKPNYQDEMMRTRTQSQLSGVHRPEVRKGQVNSVYEPENRTSAAPSEVTDSGFFQANTSNISEMPDVVNSNQVWNSYNNSYENVEDSGFKKHRHVTIV</sequence>
<feature type="domain" description="Ig-like" evidence="7">
    <location>
        <begin position="105"/>
        <end position="214"/>
    </location>
</feature>
<keyword evidence="5" id="KW-1133">Transmembrane helix</keyword>
<organism evidence="8 9">
    <name type="scientific">Gouania willdenowi</name>
    <name type="common">Blunt-snouted clingfish</name>
    <name type="synonym">Lepadogaster willdenowi</name>
    <dbReference type="NCBI Taxonomy" id="441366"/>
    <lineage>
        <taxon>Eukaryota</taxon>
        <taxon>Metazoa</taxon>
        <taxon>Chordata</taxon>
        <taxon>Craniata</taxon>
        <taxon>Vertebrata</taxon>
        <taxon>Euteleostomi</taxon>
        <taxon>Actinopterygii</taxon>
        <taxon>Neopterygii</taxon>
        <taxon>Teleostei</taxon>
        <taxon>Neoteleostei</taxon>
        <taxon>Acanthomorphata</taxon>
        <taxon>Ovalentaria</taxon>
        <taxon>Blenniimorphae</taxon>
        <taxon>Blenniiformes</taxon>
        <taxon>Gobiesocoidei</taxon>
        <taxon>Gobiesocidae</taxon>
        <taxon>Gobiesocinae</taxon>
        <taxon>Gouania</taxon>
    </lineage>
</organism>
<dbReference type="GO" id="GO:0016020">
    <property type="term" value="C:membrane"/>
    <property type="evidence" value="ECO:0007669"/>
    <property type="project" value="UniProtKB-SubCell"/>
</dbReference>
<dbReference type="CTD" id="561211"/>
<evidence type="ECO:0000256" key="3">
    <source>
        <dbReference type="ARBA" id="ARBA00023157"/>
    </source>
</evidence>
<dbReference type="SMART" id="SM00409">
    <property type="entry name" value="IG"/>
    <property type="match status" value="2"/>
</dbReference>
<gene>
    <name evidence="8" type="primary">igsf5a</name>
</gene>
<evidence type="ECO:0000256" key="1">
    <source>
        <dbReference type="ARBA" id="ARBA00004167"/>
    </source>
</evidence>
<evidence type="ECO:0000256" key="6">
    <source>
        <dbReference type="SAM" id="SignalP"/>
    </source>
</evidence>
<evidence type="ECO:0000313" key="8">
    <source>
        <dbReference type="Ensembl" id="ENSGWIP00000027205.1"/>
    </source>
</evidence>
<dbReference type="SUPFAM" id="SSF48726">
    <property type="entry name" value="Immunoglobulin"/>
    <property type="match status" value="2"/>
</dbReference>
<dbReference type="InterPro" id="IPR013162">
    <property type="entry name" value="CD80_C2-set"/>
</dbReference>
<dbReference type="Pfam" id="PF08205">
    <property type="entry name" value="C2-set_2"/>
    <property type="match status" value="1"/>
</dbReference>
<reference evidence="8" key="2">
    <citation type="submission" date="2025-05" db="UniProtKB">
        <authorList>
            <consortium name="Ensembl"/>
        </authorList>
    </citation>
    <scope>IDENTIFICATION</scope>
</reference>
<keyword evidence="6" id="KW-0732">Signal</keyword>
<keyword evidence="5" id="KW-0812">Transmembrane</keyword>
<dbReference type="PANTHER" id="PTHR44991:SF1">
    <property type="entry name" value="IMMUNOGLOBULIN SUPERFAMILY MEMBER 5"/>
    <property type="match status" value="1"/>
</dbReference>
<reference evidence="8" key="1">
    <citation type="submission" date="2020-06" db="EMBL/GenBank/DDBJ databases">
        <authorList>
            <consortium name="Wellcome Sanger Institute Data Sharing"/>
        </authorList>
    </citation>
    <scope>NUCLEOTIDE SEQUENCE [LARGE SCALE GENOMIC DNA]</scope>
</reference>
<keyword evidence="9" id="KW-1185">Reference proteome</keyword>
<dbReference type="PANTHER" id="PTHR44991">
    <property type="entry name" value="IMMUNOGLOBULIN SUPERFAMILY MEMBER 5"/>
    <property type="match status" value="1"/>
</dbReference>
<comment type="subcellular location">
    <subcellularLocation>
        <location evidence="1">Membrane</location>
        <topology evidence="1">Single-pass membrane protein</topology>
    </subcellularLocation>
</comment>
<dbReference type="PROSITE" id="PS50835">
    <property type="entry name" value="IG_LIKE"/>
    <property type="match status" value="1"/>
</dbReference>
<dbReference type="InterPro" id="IPR007110">
    <property type="entry name" value="Ig-like_dom"/>
</dbReference>
<keyword evidence="2 5" id="KW-0472">Membrane</keyword>
<evidence type="ECO:0000313" key="9">
    <source>
        <dbReference type="Proteomes" id="UP000694680"/>
    </source>
</evidence>
<proteinExistence type="predicted"/>
<name>A0A8C5EUX7_GOUWI</name>
<dbReference type="InterPro" id="IPR013783">
    <property type="entry name" value="Ig-like_fold"/>
</dbReference>
<evidence type="ECO:0000256" key="5">
    <source>
        <dbReference type="SAM" id="Phobius"/>
    </source>
</evidence>
<dbReference type="AlphaFoldDB" id="A0A8C5EUX7"/>
<feature type="signal peptide" evidence="6">
    <location>
        <begin position="1"/>
        <end position="24"/>
    </location>
</feature>
<dbReference type="InterPro" id="IPR036179">
    <property type="entry name" value="Ig-like_dom_sf"/>
</dbReference>
<evidence type="ECO:0000259" key="7">
    <source>
        <dbReference type="PROSITE" id="PS50835"/>
    </source>
</evidence>
<dbReference type="Ensembl" id="ENSGWIT00000029702.1">
    <property type="protein sequence ID" value="ENSGWIP00000027208.1"/>
    <property type="gene ID" value="ENSGWIG00000014245.1"/>
</dbReference>
<evidence type="ECO:0000256" key="2">
    <source>
        <dbReference type="ARBA" id="ARBA00023136"/>
    </source>
</evidence>